<feature type="region of interest" description="Disordered" evidence="1">
    <location>
        <begin position="1"/>
        <end position="21"/>
    </location>
</feature>
<feature type="compositionally biased region" description="Acidic residues" evidence="1">
    <location>
        <begin position="413"/>
        <end position="422"/>
    </location>
</feature>
<evidence type="ECO:0000313" key="3">
    <source>
        <dbReference type="Proteomes" id="UP000283895"/>
    </source>
</evidence>
<protein>
    <submittedName>
        <fullName evidence="2">Uncharacterized protein</fullName>
    </submittedName>
</protein>
<feature type="compositionally biased region" description="Low complexity" evidence="1">
    <location>
        <begin position="781"/>
        <end position="792"/>
    </location>
</feature>
<reference evidence="2 3" key="1">
    <citation type="submission" date="2015-09" db="EMBL/GenBank/DDBJ databases">
        <title>Host preference determinants of Valsa canker pathogens revealed by comparative genomics.</title>
        <authorList>
            <person name="Yin Z."/>
            <person name="Huang L."/>
        </authorList>
    </citation>
    <scope>NUCLEOTIDE SEQUENCE [LARGE SCALE GENOMIC DNA]</scope>
    <source>
        <strain evidence="2 3">03-1</strain>
    </source>
</reference>
<feature type="compositionally biased region" description="Basic residues" evidence="1">
    <location>
        <begin position="813"/>
        <end position="831"/>
    </location>
</feature>
<feature type="region of interest" description="Disordered" evidence="1">
    <location>
        <begin position="665"/>
        <end position="847"/>
    </location>
</feature>
<gene>
    <name evidence="2" type="ORF">VMCG_08892</name>
</gene>
<feature type="compositionally biased region" description="Basic and acidic residues" evidence="1">
    <location>
        <begin position="832"/>
        <end position="847"/>
    </location>
</feature>
<proteinExistence type="predicted"/>
<keyword evidence="3" id="KW-1185">Reference proteome</keyword>
<dbReference type="AlphaFoldDB" id="A0A423VUM5"/>
<dbReference type="EMBL" id="LKEA01000039">
    <property type="protein sequence ID" value="ROV94744.1"/>
    <property type="molecule type" value="Genomic_DNA"/>
</dbReference>
<feature type="compositionally biased region" description="Acidic residues" evidence="1">
    <location>
        <begin position="592"/>
        <end position="608"/>
    </location>
</feature>
<sequence>MPIFKARPEQPGSHSRSSSVPPIHLHSLGLAHTLSPATCLPSLAEQYTPTKPSKRNVFSWSRLPHHIQQGILAHALLPDGPGTPISIGLPEHRAHLNATAVPIFLALGSWEAYGNAAAIFYHHIYINLSLFQGSAMTFLTSPTTLRPRSLVVQVQLHFTIKEHIVLFDTGYTVSQSMGKLIKMNIPTSLRSMQTHGRLSEVELLILRGQQVDPESGRESAAPGYYFPMARIQLAGWTPVAGSDDLLQPAEAIVAPAFLACRAFQSGLLPLLEDGVFEKTRLALQSVGDMDGATTVHEVDRNTFVQYWLGATVLELLDIFSTVETWADPFPTTVRCGGNADEMALDLTLSPGSDTVAPSREIKYELLSSPVKFPTSSSGSDTESSSDEVVIKFDTLRDDPRQEKQDASRNESGLSDDDVDDTSSEGSSSSEEFVRELHKRFGAIPLEDGLDSPKDEDSSSSSDDSDELDDSSPSPAAMHPEIARAELISTLTTAVASDDTMEAIARATADRQVTSFGVSKGPCTHADTVPNCSACQNMSEDSSESSEGDDDIPRMPACKTPTAIPRTSSTDLDGTTSQHLLTCDSTRARFLGGDDEADSDTDTDTDTDTDISSSTEGQRDEREHEVSTADLSHMEKIFGARAEDKTTVDVHGGIVPTNCILARMSSASERADRQSNDDKMAGRAESIDLGLDKDDESQLWVDGQASKDVSAEPTGQAEAKAQAGTKSDQTNSPQMTTPTTPALHSSCLKTLAPLSARSKPSFKSKGTQTKRVPNKPAKANHPQGKQAKPAAAANSRVSKKRKAPLADEGPRPSRASRRKRARSRKEKHLRLAKRIEAEAAEREKTLVN</sequence>
<evidence type="ECO:0000313" key="2">
    <source>
        <dbReference type="EMBL" id="ROV94744.1"/>
    </source>
</evidence>
<feature type="compositionally biased region" description="Basic and acidic residues" evidence="1">
    <location>
        <begin position="388"/>
        <end position="408"/>
    </location>
</feature>
<accession>A0A423VUM5</accession>
<evidence type="ECO:0000256" key="1">
    <source>
        <dbReference type="SAM" id="MobiDB-lite"/>
    </source>
</evidence>
<comment type="caution">
    <text evidence="2">The sequence shown here is derived from an EMBL/GenBank/DDBJ whole genome shotgun (WGS) entry which is preliminary data.</text>
</comment>
<feature type="compositionally biased region" description="Basic and acidic residues" evidence="1">
    <location>
        <begin position="668"/>
        <end position="691"/>
    </location>
</feature>
<feature type="region of interest" description="Disordered" evidence="1">
    <location>
        <begin position="589"/>
        <end position="629"/>
    </location>
</feature>
<feature type="region of interest" description="Disordered" evidence="1">
    <location>
        <begin position="370"/>
        <end position="482"/>
    </location>
</feature>
<feature type="region of interest" description="Disordered" evidence="1">
    <location>
        <begin position="535"/>
        <end position="577"/>
    </location>
</feature>
<feature type="compositionally biased region" description="Polar residues" evidence="1">
    <location>
        <begin position="723"/>
        <end position="742"/>
    </location>
</feature>
<dbReference type="Proteomes" id="UP000283895">
    <property type="component" value="Unassembled WGS sequence"/>
</dbReference>
<feature type="compositionally biased region" description="Acidic residues" evidence="1">
    <location>
        <begin position="540"/>
        <end position="549"/>
    </location>
</feature>
<organism evidence="2 3">
    <name type="scientific">Cytospora schulzeri</name>
    <dbReference type="NCBI Taxonomy" id="448051"/>
    <lineage>
        <taxon>Eukaryota</taxon>
        <taxon>Fungi</taxon>
        <taxon>Dikarya</taxon>
        <taxon>Ascomycota</taxon>
        <taxon>Pezizomycotina</taxon>
        <taxon>Sordariomycetes</taxon>
        <taxon>Sordariomycetidae</taxon>
        <taxon>Diaporthales</taxon>
        <taxon>Cytosporaceae</taxon>
        <taxon>Cytospora</taxon>
    </lineage>
</organism>
<name>A0A423VUM5_9PEZI</name>
<feature type="compositionally biased region" description="Basic and acidic residues" evidence="1">
    <location>
        <begin position="616"/>
        <end position="629"/>
    </location>
</feature>
<dbReference type="OrthoDB" id="5241038at2759"/>
<feature type="compositionally biased region" description="Polar residues" evidence="1">
    <location>
        <begin position="564"/>
        <end position="577"/>
    </location>
</feature>